<keyword evidence="2" id="KW-1185">Reference proteome</keyword>
<organism evidence="1 2">
    <name type="scientific">Sphagnum jensenii</name>
    <dbReference type="NCBI Taxonomy" id="128206"/>
    <lineage>
        <taxon>Eukaryota</taxon>
        <taxon>Viridiplantae</taxon>
        <taxon>Streptophyta</taxon>
        <taxon>Embryophyta</taxon>
        <taxon>Bryophyta</taxon>
        <taxon>Sphagnophytina</taxon>
        <taxon>Sphagnopsida</taxon>
        <taxon>Sphagnales</taxon>
        <taxon>Sphagnaceae</taxon>
        <taxon>Sphagnum</taxon>
    </lineage>
</organism>
<proteinExistence type="predicted"/>
<dbReference type="EMBL" id="OZ023714">
    <property type="protein sequence ID" value="CAK9863390.1"/>
    <property type="molecule type" value="Genomic_DNA"/>
</dbReference>
<dbReference type="Proteomes" id="UP001497522">
    <property type="component" value="Chromosome 13"/>
</dbReference>
<evidence type="ECO:0000313" key="1">
    <source>
        <dbReference type="EMBL" id="CAK9863390.1"/>
    </source>
</evidence>
<reference evidence="1" key="1">
    <citation type="submission" date="2024-03" db="EMBL/GenBank/DDBJ databases">
        <authorList>
            <consortium name="ELIXIR-Norway"/>
            <consortium name="Elixir Norway"/>
        </authorList>
    </citation>
    <scope>NUCLEOTIDE SEQUENCE</scope>
</reference>
<protein>
    <submittedName>
        <fullName evidence="1">Uncharacterized protein</fullName>
    </submittedName>
</protein>
<gene>
    <name evidence="1" type="ORF">CSSPJE1EN2_LOCUS6385</name>
</gene>
<accession>A0ABP1ALG1</accession>
<evidence type="ECO:0000313" key="2">
    <source>
        <dbReference type="Proteomes" id="UP001497522"/>
    </source>
</evidence>
<sequence length="119" mass="13717">MKPRLVLCPDTSRVRHRQEDRETAIRSVIHDAIFFFRFMIQTLLLPNSEQMKNLHHKLDQENLKFALMIPSNCETSISGTSTGSAPELQDERRSALAASREARTWYSTGLTQKFLPAER</sequence>
<name>A0ABP1ALG1_9BRYO</name>